<evidence type="ECO:0000256" key="10">
    <source>
        <dbReference type="PROSITE-ProRule" id="PRU00284"/>
    </source>
</evidence>
<evidence type="ECO:0000256" key="4">
    <source>
        <dbReference type="ARBA" id="ARBA00022500"/>
    </source>
</evidence>
<dbReference type="Gene3D" id="1.10.287.950">
    <property type="entry name" value="Methyl-accepting chemotaxis protein"/>
    <property type="match status" value="1"/>
</dbReference>
<accession>A0ABX4XTB0</accession>
<comment type="caution">
    <text evidence="15">The sequence shown here is derived from an EMBL/GenBank/DDBJ whole genome shotgun (WGS) entry which is preliminary data.</text>
</comment>
<keyword evidence="2" id="KW-1003">Cell membrane</keyword>
<dbReference type="Gene3D" id="1.20.1440.210">
    <property type="match status" value="1"/>
</dbReference>
<keyword evidence="4" id="KW-0145">Chemotaxis</keyword>
<reference evidence="15 16" key="1">
    <citation type="submission" date="2018-01" db="EMBL/GenBank/DDBJ databases">
        <title>Draft Genome Sequence of Pseudomonas gingeri NCPPB 3146 (LMG 5327), a White Line Reaction Producer.</title>
        <authorList>
            <person name="Rokni-Zadeh H."/>
            <person name="Bahrami T."/>
            <person name="Zarvandi S."/>
            <person name="Changi-Ashtiani M."/>
            <person name="De Mot R."/>
        </authorList>
    </citation>
    <scope>NUCLEOTIDE SEQUENCE [LARGE SCALE GENOMIC DNA]</scope>
    <source>
        <strain evidence="16">NCPPB 3146 \ LMG 5327</strain>
    </source>
</reference>
<evidence type="ECO:0000256" key="6">
    <source>
        <dbReference type="ARBA" id="ARBA00022989"/>
    </source>
</evidence>
<sequence>MPAISRRPEVSGALPRPGSGLTGECVMITGWLLEASVRRKLTLGFGIVLLLTALLTGIAWYSIGQLTMRSEALVDSVSLDTQIAAVRLQENEFDRTGQGTAVDAYAGQMQALYGGVDKLQLSLESDAQPVLGQIREVARAYQQSFAEFVAARSQARTAESAMVPVMENISDHLTSLRTQLFEQMRRDPGVTVDQAQSVAELQWLMAQLRDQVRLYIADPQPEVQLRVAQIADRIRVQGNDLYGQLPGDDLQTALLGALQAAVIYQDRVVDFHDSVLKSQQAKQAMLAQAVDLQRLSAAVYQRQLEGRGHDVRMALGELLVAGLLALLLGMLSAWVMTRQIVPPLKRTLALARQIAAGDLTGNLESHLRDEIGQMMGAMREMAGHLRQLIGRIGDGTRQLTGAAEGLSTVTARSSAGVAQQREQTEEVAGAMISMVASAQQVARNAQQASEAAQAAEHRSVEGNRVVSQAIEHFEALVLNVDRSAEAMERLRADGERIGGVFGVIREVAEQTNLLALNAAIEAARAGEAGRGFAVVADEVRALAQRTQRSTEEIEELIAALHGGTEQATAIMRQSQHMSQSSVTLAREAGGVLSEIRQSASLIQSMNSQIATAAEQQTRACEQISGNLARVRDIADESAQSTARTAAASLELSRLGGDLSVLVQRFTV</sequence>
<evidence type="ECO:0000313" key="16">
    <source>
        <dbReference type="Proteomes" id="UP000236232"/>
    </source>
</evidence>
<dbReference type="CDD" id="cd11386">
    <property type="entry name" value="MCP_signal"/>
    <property type="match status" value="1"/>
</dbReference>
<evidence type="ECO:0000256" key="8">
    <source>
        <dbReference type="ARBA" id="ARBA00023224"/>
    </source>
</evidence>
<dbReference type="PANTHER" id="PTHR32089">
    <property type="entry name" value="METHYL-ACCEPTING CHEMOTAXIS PROTEIN MCPB"/>
    <property type="match status" value="1"/>
</dbReference>
<name>A0ABX4XTB0_9PSED</name>
<dbReference type="EMBL" id="POWE01000184">
    <property type="protein sequence ID" value="PNQ88210.1"/>
    <property type="molecule type" value="Genomic_DNA"/>
</dbReference>
<keyword evidence="7 11" id="KW-0472">Membrane</keyword>
<dbReference type="InterPro" id="IPR032255">
    <property type="entry name" value="HBM"/>
</dbReference>
<dbReference type="SMART" id="SM00304">
    <property type="entry name" value="HAMP"/>
    <property type="match status" value="1"/>
</dbReference>
<comment type="similarity">
    <text evidence="9">Belongs to the methyl-accepting chemotaxis (MCP) protein family.</text>
</comment>
<evidence type="ECO:0000256" key="2">
    <source>
        <dbReference type="ARBA" id="ARBA00022475"/>
    </source>
</evidence>
<dbReference type="PRINTS" id="PR00260">
    <property type="entry name" value="CHEMTRNSDUCR"/>
</dbReference>
<dbReference type="Pfam" id="PF00015">
    <property type="entry name" value="MCPsignal"/>
    <property type="match status" value="1"/>
</dbReference>
<proteinExistence type="inferred from homology"/>
<keyword evidence="3" id="KW-0488">Methylation</keyword>
<dbReference type="CDD" id="cd06225">
    <property type="entry name" value="HAMP"/>
    <property type="match status" value="1"/>
</dbReference>
<evidence type="ECO:0000259" key="13">
    <source>
        <dbReference type="PROSITE" id="PS50885"/>
    </source>
</evidence>
<evidence type="ECO:0000256" key="5">
    <source>
        <dbReference type="ARBA" id="ARBA00022692"/>
    </source>
</evidence>
<keyword evidence="5 11" id="KW-0812">Transmembrane</keyword>
<keyword evidence="6 11" id="KW-1133">Transmembrane helix</keyword>
<protein>
    <submittedName>
        <fullName evidence="15">Methyl-accepting chemotaxis protein</fullName>
    </submittedName>
</protein>
<dbReference type="InterPro" id="IPR003660">
    <property type="entry name" value="HAMP_dom"/>
</dbReference>
<organism evidence="15 16">
    <name type="scientific">Pseudomonas gingeri NCPPB 3146 = LMG 5327</name>
    <dbReference type="NCBI Taxonomy" id="707248"/>
    <lineage>
        <taxon>Bacteria</taxon>
        <taxon>Pseudomonadati</taxon>
        <taxon>Pseudomonadota</taxon>
        <taxon>Gammaproteobacteria</taxon>
        <taxon>Pseudomonadales</taxon>
        <taxon>Pseudomonadaceae</taxon>
        <taxon>Pseudomonas</taxon>
    </lineage>
</organism>
<feature type="transmembrane region" description="Helical" evidence="11">
    <location>
        <begin position="41"/>
        <end position="63"/>
    </location>
</feature>
<dbReference type="Pfam" id="PF16591">
    <property type="entry name" value="HBM"/>
    <property type="match status" value="1"/>
</dbReference>
<evidence type="ECO:0000259" key="12">
    <source>
        <dbReference type="PROSITE" id="PS50111"/>
    </source>
</evidence>
<evidence type="ECO:0000259" key="14">
    <source>
        <dbReference type="PROSITE" id="PS51753"/>
    </source>
</evidence>
<evidence type="ECO:0000256" key="9">
    <source>
        <dbReference type="ARBA" id="ARBA00029447"/>
    </source>
</evidence>
<dbReference type="InterPro" id="IPR004090">
    <property type="entry name" value="Chemotax_Me-accpt_rcpt"/>
</dbReference>
<evidence type="ECO:0000256" key="7">
    <source>
        <dbReference type="ARBA" id="ARBA00023136"/>
    </source>
</evidence>
<evidence type="ECO:0000256" key="11">
    <source>
        <dbReference type="SAM" id="Phobius"/>
    </source>
</evidence>
<dbReference type="PROSITE" id="PS51753">
    <property type="entry name" value="HBM"/>
    <property type="match status" value="1"/>
</dbReference>
<dbReference type="Pfam" id="PF00672">
    <property type="entry name" value="HAMP"/>
    <property type="match status" value="1"/>
</dbReference>
<dbReference type="SMART" id="SM00283">
    <property type="entry name" value="MA"/>
    <property type="match status" value="1"/>
</dbReference>
<dbReference type="SUPFAM" id="SSF58104">
    <property type="entry name" value="Methyl-accepting chemotaxis protein (MCP) signaling domain"/>
    <property type="match status" value="1"/>
</dbReference>
<evidence type="ECO:0000256" key="3">
    <source>
        <dbReference type="ARBA" id="ARBA00022481"/>
    </source>
</evidence>
<evidence type="ECO:0000256" key="1">
    <source>
        <dbReference type="ARBA" id="ARBA00004236"/>
    </source>
</evidence>
<dbReference type="InterPro" id="IPR004089">
    <property type="entry name" value="MCPsignal_dom"/>
</dbReference>
<feature type="domain" description="HBM" evidence="14">
    <location>
        <begin position="68"/>
        <end position="311"/>
    </location>
</feature>
<feature type="domain" description="Methyl-accepting transducer" evidence="12">
    <location>
        <begin position="395"/>
        <end position="631"/>
    </location>
</feature>
<evidence type="ECO:0000313" key="15">
    <source>
        <dbReference type="EMBL" id="PNQ88210.1"/>
    </source>
</evidence>
<keyword evidence="8 10" id="KW-0807">Transducer</keyword>
<feature type="transmembrane region" description="Helical" evidence="11">
    <location>
        <begin position="314"/>
        <end position="336"/>
    </location>
</feature>
<comment type="subcellular location">
    <subcellularLocation>
        <location evidence="1">Cell membrane</location>
    </subcellularLocation>
</comment>
<dbReference type="PANTHER" id="PTHR32089:SF120">
    <property type="entry name" value="METHYL-ACCEPTING CHEMOTAXIS PROTEIN TLPQ"/>
    <property type="match status" value="1"/>
</dbReference>
<dbReference type="PROSITE" id="PS50885">
    <property type="entry name" value="HAMP"/>
    <property type="match status" value="1"/>
</dbReference>
<gene>
    <name evidence="15" type="ORF">CCU68_33020</name>
</gene>
<dbReference type="SMART" id="SM01358">
    <property type="entry name" value="HBM"/>
    <property type="match status" value="1"/>
</dbReference>
<dbReference type="PROSITE" id="PS50111">
    <property type="entry name" value="CHEMOTAXIS_TRANSDUC_2"/>
    <property type="match status" value="1"/>
</dbReference>
<dbReference type="Proteomes" id="UP000236232">
    <property type="component" value="Unassembled WGS sequence"/>
</dbReference>
<keyword evidence="16" id="KW-1185">Reference proteome</keyword>
<feature type="domain" description="HAMP" evidence="13">
    <location>
        <begin position="338"/>
        <end position="390"/>
    </location>
</feature>